<dbReference type="PANTHER" id="PTHR24148:SF73">
    <property type="entry name" value="HET DOMAIN PROTEIN (AFU_ORTHOLOGUE AFUA_8G01020)"/>
    <property type="match status" value="1"/>
</dbReference>
<feature type="domain" description="Heterokaryon incompatibility" evidence="1">
    <location>
        <begin position="53"/>
        <end position="104"/>
    </location>
</feature>
<gene>
    <name evidence="2" type="ORF">G7Y89_g1964</name>
</gene>
<name>A0A8H4RVC3_9HELO</name>
<dbReference type="EMBL" id="JAAMPI010000081">
    <property type="protein sequence ID" value="KAF4636121.1"/>
    <property type="molecule type" value="Genomic_DNA"/>
</dbReference>
<sequence>MNPIDTYQYHSLLENDAIRLLELQPSPNLNDEIECSMVCTTLRAWDEDLVEHYTALSYVWGDASLKRRILVDGKAFTITINLDTALRYMRDLKRKRLVWADAICS</sequence>
<dbReference type="InterPro" id="IPR010730">
    <property type="entry name" value="HET"/>
</dbReference>
<evidence type="ECO:0000313" key="3">
    <source>
        <dbReference type="Proteomes" id="UP000566819"/>
    </source>
</evidence>
<dbReference type="Proteomes" id="UP000566819">
    <property type="component" value="Unassembled WGS sequence"/>
</dbReference>
<comment type="caution">
    <text evidence="2">The sequence shown here is derived from an EMBL/GenBank/DDBJ whole genome shotgun (WGS) entry which is preliminary data.</text>
</comment>
<dbReference type="InterPro" id="IPR052895">
    <property type="entry name" value="HetReg/Transcr_Mod"/>
</dbReference>
<dbReference type="PANTHER" id="PTHR24148">
    <property type="entry name" value="ANKYRIN REPEAT DOMAIN-CONTAINING PROTEIN 39 HOMOLOG-RELATED"/>
    <property type="match status" value="1"/>
</dbReference>
<reference evidence="2 3" key="1">
    <citation type="submission" date="2020-03" db="EMBL/GenBank/DDBJ databases">
        <title>Draft Genome Sequence of Cudoniella acicularis.</title>
        <authorList>
            <person name="Buettner E."/>
            <person name="Kellner H."/>
        </authorList>
    </citation>
    <scope>NUCLEOTIDE SEQUENCE [LARGE SCALE GENOMIC DNA]</scope>
    <source>
        <strain evidence="2 3">DSM 108380</strain>
    </source>
</reference>
<evidence type="ECO:0000259" key="1">
    <source>
        <dbReference type="Pfam" id="PF06985"/>
    </source>
</evidence>
<accession>A0A8H4RVC3</accession>
<keyword evidence="3" id="KW-1185">Reference proteome</keyword>
<dbReference type="AlphaFoldDB" id="A0A8H4RVC3"/>
<proteinExistence type="predicted"/>
<organism evidence="2 3">
    <name type="scientific">Cudoniella acicularis</name>
    <dbReference type="NCBI Taxonomy" id="354080"/>
    <lineage>
        <taxon>Eukaryota</taxon>
        <taxon>Fungi</taxon>
        <taxon>Dikarya</taxon>
        <taxon>Ascomycota</taxon>
        <taxon>Pezizomycotina</taxon>
        <taxon>Leotiomycetes</taxon>
        <taxon>Helotiales</taxon>
        <taxon>Tricladiaceae</taxon>
        <taxon>Cudoniella</taxon>
    </lineage>
</organism>
<protein>
    <recommendedName>
        <fullName evidence="1">Heterokaryon incompatibility domain-containing protein</fullName>
    </recommendedName>
</protein>
<dbReference type="OrthoDB" id="2157530at2759"/>
<dbReference type="Pfam" id="PF06985">
    <property type="entry name" value="HET"/>
    <property type="match status" value="1"/>
</dbReference>
<evidence type="ECO:0000313" key="2">
    <source>
        <dbReference type="EMBL" id="KAF4636121.1"/>
    </source>
</evidence>